<feature type="non-terminal residue" evidence="1">
    <location>
        <position position="10"/>
    </location>
</feature>
<dbReference type="Antibodypedia" id="48974">
    <property type="antibodies" value="42 antibodies from 13 providers"/>
</dbReference>
<reference evidence="1 2" key="1">
    <citation type="journal article" date="2001" name="Nature">
        <title>Initial sequencing and analysis of the human genome.</title>
        <authorList>
            <consortium name="International Human Genome Sequencing Consortium"/>
            <person name="Lander E.S."/>
            <person name="Linton L.M."/>
            <person name="Birren B."/>
            <person name="Nusbaum C."/>
            <person name="Zody M.C."/>
            <person name="Baldwin J."/>
            <person name="Devon K."/>
            <person name="Dewar K."/>
            <person name="Doyle M."/>
            <person name="FitzHugh W."/>
            <person name="Funke R."/>
            <person name="Gage D."/>
            <person name="Harris K."/>
            <person name="Heaford A."/>
            <person name="Howland J."/>
            <person name="Kann L."/>
            <person name="Lehoczky J."/>
            <person name="LeVine R."/>
            <person name="McEwan P."/>
            <person name="McKernan K."/>
            <person name="Meldrim J."/>
            <person name="Mesirov J.P."/>
            <person name="Miranda C."/>
            <person name="Morris W."/>
            <person name="Naylor J."/>
            <person name="Raymond C."/>
            <person name="Rosetti M."/>
            <person name="Santos R."/>
            <person name="Sheridan A."/>
            <person name="Sougnez C."/>
            <person name="Stange-Thomann N."/>
            <person name="Stojanovic N."/>
            <person name="Subramanian A."/>
            <person name="Wyman D."/>
            <person name="Rogers J."/>
            <person name="Sulston J."/>
            <person name="Ainscough R."/>
            <person name="Beck S."/>
            <person name="Bentley D."/>
            <person name="Burton J."/>
            <person name="Clee C."/>
            <person name="Carter N."/>
            <person name="Coulson A."/>
            <person name="Deadman R."/>
            <person name="Deloukas P."/>
            <person name="Dunham A."/>
            <person name="Dunham I."/>
            <person name="Durbin R."/>
            <person name="French L."/>
            <person name="Grafham D."/>
            <person name="Gregory S."/>
            <person name="Hubbard T."/>
            <person name="Humphray S."/>
            <person name="Hunt A."/>
            <person name="Jones M."/>
            <person name="Lloyd C."/>
            <person name="McMurray A."/>
            <person name="Matthews L."/>
            <person name="Mercer S."/>
            <person name="Milne S."/>
            <person name="Mullikin J.C."/>
            <person name="Mungall A."/>
            <person name="Plumb R."/>
            <person name="Ross M."/>
            <person name="Shownkeen R."/>
            <person name="Sims S."/>
            <person name="Waterston R.H."/>
            <person name="Wilson R.K."/>
            <person name="Hillier L.W."/>
            <person name="McPherson J.D."/>
            <person name="Marra M.A."/>
            <person name="Mardis E.R."/>
            <person name="Fulton L.A."/>
            <person name="Chinwalla A.T."/>
            <person name="Pepin K.H."/>
            <person name="Gish W.R."/>
            <person name="Chissoe S.L."/>
            <person name="Wendl M.C."/>
            <person name="Delehaunty K.D."/>
            <person name="Miner T.L."/>
            <person name="Delehaunty A."/>
            <person name="Kramer J.B."/>
            <person name="Cook L.L."/>
            <person name="Fulton R.S."/>
            <person name="Johnson D.L."/>
            <person name="Minx P.J."/>
            <person name="Clifton S.W."/>
            <person name="Hawkins T."/>
            <person name="Branscomb E."/>
            <person name="Predki P."/>
            <person name="Richardson P."/>
            <person name="Wenning S."/>
            <person name="Slezak T."/>
            <person name="Doggett N."/>
            <person name="Cheng J.F."/>
            <person name="Olsen A."/>
            <person name="Lucas S."/>
            <person name="Elkin C."/>
            <person name="Uberbacher E."/>
            <person name="Frazier M."/>
            <person name="Gibbs R.A."/>
            <person name="Muzny D.M."/>
            <person name="Scherer S.E."/>
            <person name="Bouck J.B."/>
            <person name="Sodergren E.J."/>
            <person name="Worley K.C."/>
            <person name="Rives C.M."/>
            <person name="Gorrell J.H."/>
            <person name="Metzker M.L."/>
            <person name="Naylor S.L."/>
            <person name="Kucherlapati R.S."/>
            <person name="Nelson D.L."/>
            <person name="Weinstock G.M."/>
            <person name="Sakaki Y."/>
            <person name="Fujiyama A."/>
            <person name="Hattori M."/>
            <person name="Yada T."/>
            <person name="Toyoda A."/>
            <person name="Itoh T."/>
            <person name="Kawagoe C."/>
            <person name="Watanabe H."/>
            <person name="Totoki Y."/>
            <person name="Taylor T."/>
            <person name="Weissenbach J."/>
            <person name="Heilig R."/>
            <person name="Saurin W."/>
            <person name="Artiguenave F."/>
            <person name="Brottier P."/>
            <person name="Bruls T."/>
            <person name="Pelletier E."/>
            <person name="Robert C."/>
            <person name="Wincker P."/>
            <person name="Smith D.R."/>
            <person name="Doucette-Stamm L."/>
            <person name="Rubenfield M."/>
            <person name="Weinstock K."/>
            <person name="Lee H.M."/>
            <person name="Dubois J."/>
            <person name="Rosenthal A."/>
            <person name="Platzer M."/>
            <person name="Nyakatura G."/>
            <person name="Taudien S."/>
            <person name="Rump A."/>
            <person name="Yang H."/>
            <person name="Yu J."/>
            <person name="Wang J."/>
            <person name="Huang G."/>
            <person name="Gu J."/>
            <person name="Hood L."/>
            <person name="Rowen L."/>
            <person name="Madan A."/>
            <person name="Qin S."/>
            <person name="Davis R.W."/>
            <person name="Federspiel N.A."/>
            <person name="Abola A.P."/>
            <person name="Proctor M.J."/>
            <person name="Myers R.M."/>
            <person name="Schmutz J."/>
            <person name="Dickson M."/>
            <person name="Grimwood J."/>
            <person name="Cox D.R."/>
            <person name="Olson M.V."/>
            <person name="Kaul R."/>
            <person name="Raymond C."/>
            <person name="Shimizu N."/>
            <person name="Kawasaki K."/>
            <person name="Minoshima S."/>
            <person name="Evans G.A."/>
            <person name="Athanasiou M."/>
            <person name="Schultz R."/>
            <person name="Roe B.A."/>
            <person name="Chen F."/>
            <person name="Pan H."/>
            <person name="Ramser J."/>
            <person name="Lehrach H."/>
            <person name="Reinhardt R."/>
            <person name="McCombie W.R."/>
            <person name="de la Bastide M."/>
            <person name="Dedhia N."/>
            <person name="Blocker H."/>
            <person name="Hornischer K."/>
            <person name="Nordsiek G."/>
            <person name="Agarwala R."/>
            <person name="Aravind L."/>
            <person name="Bailey J.A."/>
            <person name="Bateman A."/>
            <person name="Batzoglou S."/>
            <person name="Birney E."/>
            <person name="Bork P."/>
            <person name="Brown D.G."/>
            <person name="Burge C.B."/>
            <person name="Cerutti L."/>
            <person name="Chen H.C."/>
            <person name="Church D."/>
            <person name="Clamp M."/>
            <person name="Copley R.R."/>
            <person name="Doerks T."/>
            <person name="Eddy S.R."/>
            <person name="Eichler E.E."/>
            <person name="Furey T.S."/>
            <person name="Galagan J."/>
            <person name="Gilbert J.G."/>
            <person name="Harmon C."/>
            <person name="Hayashizaki Y."/>
            <person name="Haussler D."/>
            <person name="Hermjakob H."/>
            <person name="Hokamp K."/>
            <person name="Jang W."/>
            <person name="Johnson L.S."/>
            <person name="Jones T.A."/>
            <person name="Kasif S."/>
            <person name="Kaspryzk A."/>
            <person name="Kennedy S."/>
            <person name="Kent W.J."/>
            <person name="Kitts P."/>
            <person name="Koonin E.V."/>
            <person name="Korf I."/>
            <person name="Kulp D."/>
            <person name="Lancet D."/>
            <person name="Lowe T.M."/>
            <person name="McLysaght A."/>
            <person name="Mikkelsen T."/>
            <person name="Moran J.V."/>
            <person name="Mulder N."/>
            <person name="Pollara V.J."/>
            <person name="Ponting C.P."/>
            <person name="Schuler G."/>
            <person name="Schultz J."/>
            <person name="Slater G."/>
            <person name="Smit A.F."/>
            <person name="Stupka E."/>
            <person name="Szustakowski J."/>
            <person name="Thierry-Mieg D."/>
            <person name="Thierry-Mieg J."/>
            <person name="Wagner L."/>
            <person name="Wallis J."/>
            <person name="Wheeler R."/>
            <person name="Williams A."/>
            <person name="Wolf Y.I."/>
            <person name="Wolfe K.H."/>
            <person name="Yang S.P."/>
            <person name="Yeh R.F."/>
            <person name="Collins F."/>
            <person name="Guyer M.S."/>
            <person name="Peterson J."/>
            <person name="Felsenfeld A."/>
            <person name="Wetterstrand K.A."/>
            <person name="Patrinos A."/>
            <person name="Morgan M.J."/>
            <person name="de Jong P."/>
            <person name="Catanese J.J."/>
            <person name="Osoegawa K."/>
            <person name="Shizuya H."/>
            <person name="Choi S."/>
            <person name="Chen Y.J."/>
        </authorList>
    </citation>
    <scope>NUCLEOTIDE SEQUENCE [LARGE SCALE GENOMIC DNA]</scope>
</reference>
<dbReference type="OMA" id="QAFMEXN"/>
<organism evidence="1 2">
    <name type="scientific">Homo sapiens</name>
    <name type="common">Human</name>
    <dbReference type="NCBI Taxonomy" id="9606"/>
    <lineage>
        <taxon>Eukaryota</taxon>
        <taxon>Metazoa</taxon>
        <taxon>Chordata</taxon>
        <taxon>Craniata</taxon>
        <taxon>Vertebrata</taxon>
        <taxon>Euteleostomi</taxon>
        <taxon>Mammalia</taxon>
        <taxon>Eutheria</taxon>
        <taxon>Euarchontoglires</taxon>
        <taxon>Primates</taxon>
        <taxon>Haplorrhini</taxon>
        <taxon>Catarrhini</taxon>
        <taxon>Hominidae</taxon>
        <taxon>Homo</taxon>
    </lineage>
</organism>
<dbReference type="EMBL" id="AC020612">
    <property type="status" value="NOT_ANNOTATED_CDS"/>
    <property type="molecule type" value="Genomic_DNA"/>
</dbReference>
<dbReference type="Ensembl" id="ENST00000552171.1">
    <property type="protein sequence ID" value="ENSP00000448174.1"/>
    <property type="gene ID" value="ENSG00000123352.18"/>
</dbReference>
<protein>
    <submittedName>
        <fullName evidence="1">Spermatogenesis associated serine rich 2</fullName>
    </submittedName>
</protein>
<reference evidence="1" key="4">
    <citation type="submission" date="2025-08" db="UniProtKB">
        <authorList>
            <consortium name="Ensembl"/>
        </authorList>
    </citation>
    <scope>IDENTIFICATION</scope>
</reference>
<reference evidence="1" key="5">
    <citation type="submission" date="2025-09" db="UniProtKB">
        <authorList>
            <consortium name="Ensembl"/>
        </authorList>
    </citation>
    <scope>IDENTIFICATION</scope>
</reference>
<sequence length="10" mass="1221">MSRKQNQKDS</sequence>
<dbReference type="ChiTaRS" id="SPATS2">
    <property type="organism name" value="human"/>
</dbReference>
<dbReference type="Bgee" id="ENSG00000123352">
    <property type="expression patterns" value="Expressed in primordial germ cell in gonad and 188 other cell types or tissues"/>
</dbReference>
<dbReference type="EMBL" id="AC125611">
    <property type="status" value="NOT_ANNOTATED_CDS"/>
    <property type="molecule type" value="Genomic_DNA"/>
</dbReference>
<evidence type="ECO:0000313" key="1">
    <source>
        <dbReference type="Ensembl" id="ENSP00000448174.1"/>
    </source>
</evidence>
<dbReference type="ExpressionAtlas" id="A0A0G2JL06">
    <property type="expression patterns" value="baseline and differential"/>
</dbReference>
<reference evidence="1 2" key="3">
    <citation type="journal article" date="2006" name="Nature">
        <title>The finished DNA sequence of human chromosome 12.</title>
        <authorList>
            <consortium name="Baylor College of Medicine Human Genome Sequencing Center Sequence Production Team"/>
            <person name="Scherer S.E."/>
            <person name="Muzny D.M."/>
            <person name="Buhay C.J."/>
            <person name="Chen R."/>
            <person name="Cree A."/>
            <person name="Ding Y."/>
            <person name="Dugan-Rocha S."/>
            <person name="Gill R."/>
            <person name="Gunaratne P."/>
            <person name="Harris R.A."/>
            <person name="Hawes A.C."/>
            <person name="Hernandez J."/>
            <person name="Hodgson A.V."/>
            <person name="Hume J."/>
            <person name="Jackson A."/>
            <person name="Khan Z.M."/>
            <person name="Kovar-Smith C."/>
            <person name="Lewis L.R."/>
            <person name="Lozado R.J."/>
            <person name="Metzker M.L."/>
            <person name="Milosavljevic A."/>
            <person name="Miner G.R."/>
            <person name="Montgomery K.T."/>
            <person name="Morgan M.B."/>
            <person name="Nazareth L.V."/>
            <person name="Scott G."/>
            <person name="Sodergren E."/>
            <person name="Song X.Z."/>
            <person name="Steffen D."/>
            <person name="Lovering R.C."/>
            <person name="Wheeler D.A."/>
            <person name="Worley K.C."/>
            <person name="Yuan Y."/>
            <person name="Zhang Z."/>
            <person name="Adams C.Q."/>
            <person name="Ansari-Lari M.A."/>
            <person name="Ayele M."/>
            <person name="Brown M.J."/>
            <person name="Chen G."/>
            <person name="Chen Z."/>
            <person name="Clerc-Blankenburg K.P."/>
            <person name="Davis C."/>
            <person name="Delgado O."/>
            <person name="Dinh H.H."/>
            <person name="Draper H."/>
            <person name="Gonzalez-Garay M.L."/>
            <person name="Havlak P."/>
            <person name="Jackson L.R."/>
            <person name="Jacob L.S."/>
            <person name="Kelly S.H."/>
            <person name="Li L."/>
            <person name="Li Z."/>
            <person name="Liu J."/>
            <person name="Liu W."/>
            <person name="Lu J."/>
            <person name="Maheshwari M."/>
            <person name="Nguyen B.V."/>
            <person name="Okwuonu G.O."/>
            <person name="Pasternak S."/>
            <person name="Perez L.M."/>
            <person name="Plopper F.J."/>
            <person name="Santibanez J."/>
            <person name="Shen H."/>
            <person name="Tabor P.E."/>
            <person name="Verduzco D."/>
            <person name="Waldron L."/>
            <person name="Wang Q."/>
            <person name="Williams G.A."/>
            <person name="Zhang J."/>
            <person name="Zhou J."/>
            <person name="Allen C.C."/>
            <person name="Amin A.G."/>
            <person name="Anyalebechi V."/>
            <person name="Bailey M."/>
            <person name="Barbaria J.A."/>
            <person name="Bimage K.E."/>
            <person name="Bryant N.P."/>
            <person name="Burch P.E."/>
            <person name="Burkett C.E."/>
            <person name="Burrell K.L."/>
            <person name="Calderon E."/>
            <person name="Cardenas V."/>
            <person name="Carter K."/>
            <person name="Casias K."/>
            <person name="Cavazos I."/>
            <person name="Cavazos S.R."/>
            <person name="Ceasar H."/>
            <person name="Chacko J."/>
            <person name="Chan S.N."/>
            <person name="Chavez D."/>
            <person name="Christopoulos C."/>
            <person name="Chu J."/>
            <person name="Cockrell R."/>
            <person name="Cox C.D."/>
            <person name="Dang M."/>
            <person name="Dathorne S.R."/>
            <person name="David R."/>
            <person name="Davis C.M."/>
            <person name="Davy-Carroll L."/>
            <person name="Deshazo D.R."/>
            <person name="Donlin J.E."/>
            <person name="D'Souza L."/>
            <person name="Eaves K.A."/>
            <person name="Egan A."/>
            <person name="Emery-Cohen A.J."/>
            <person name="Escotto M."/>
            <person name="Flagg N."/>
            <person name="Forbes L.D."/>
            <person name="Gabisi A.M."/>
            <person name="Garza M."/>
            <person name="Hamilton C."/>
            <person name="Henderson N."/>
            <person name="Hernandez O."/>
            <person name="Hines S."/>
            <person name="Hogues M.E."/>
            <person name="Huang M."/>
            <person name="Idlebird D.G."/>
            <person name="Johnson R."/>
            <person name="Jolivet A."/>
            <person name="Jones S."/>
            <person name="Kagan R."/>
            <person name="King L.M."/>
            <person name="Leal B."/>
            <person name="Lebow H."/>
            <person name="Lee S."/>
            <person name="LeVan J.M."/>
            <person name="Lewis L.C."/>
            <person name="London P."/>
            <person name="Lorensuhewa L.M."/>
            <person name="Loulseged H."/>
            <person name="Lovett D.A."/>
            <person name="Lucier A."/>
            <person name="Lucier R.L."/>
            <person name="Ma J."/>
            <person name="Madu R.C."/>
            <person name="Mapua P."/>
            <person name="Martindale A.D."/>
            <person name="Martinez E."/>
            <person name="Massey E."/>
            <person name="Mawhiney S."/>
            <person name="Meador M.G."/>
            <person name="Mendez S."/>
            <person name="Mercado C."/>
            <person name="Mercado I.C."/>
            <person name="Merritt C.E."/>
            <person name="Miner Z.L."/>
            <person name="Minja E."/>
            <person name="Mitchell T."/>
            <person name="Mohabbat F."/>
            <person name="Mohabbat K."/>
            <person name="Montgomery B."/>
            <person name="Moore N."/>
            <person name="Morris S."/>
            <person name="Munidasa M."/>
            <person name="Ngo R.N."/>
            <person name="Nguyen N.B."/>
            <person name="Nickerson E."/>
            <person name="Nwaokelemeh O.O."/>
            <person name="Nwokenkwo S."/>
            <person name="Obregon M."/>
            <person name="Oguh M."/>
            <person name="Oragunye N."/>
            <person name="Oviedo R.J."/>
            <person name="Parish B.J."/>
            <person name="Parker D.N."/>
            <person name="Parrish J."/>
            <person name="Parks K.L."/>
            <person name="Paul H.A."/>
            <person name="Payton B.A."/>
            <person name="Perez A."/>
            <person name="Perrin W."/>
            <person name="Pickens A."/>
            <person name="Primus E.L."/>
            <person name="Pu L.L."/>
            <person name="Puazo M."/>
            <person name="Quiles M.M."/>
            <person name="Quiroz J.B."/>
            <person name="Rabata D."/>
            <person name="Reeves K."/>
            <person name="Ruiz S.J."/>
            <person name="Shao H."/>
            <person name="Sisson I."/>
            <person name="Sonaike T."/>
            <person name="Sorelle R.P."/>
            <person name="Sutton A.E."/>
            <person name="Svatek A.F."/>
            <person name="Svetz L.A."/>
            <person name="Tamerisa K.S."/>
            <person name="Taylor T.R."/>
            <person name="Teague B."/>
            <person name="Thomas N."/>
            <person name="Thorn R.D."/>
            <person name="Trejos Z.Y."/>
            <person name="Trevino B.K."/>
            <person name="Ukegbu O.N."/>
            <person name="Urban J.B."/>
            <person name="Vasquez L.I."/>
            <person name="Vera V.A."/>
            <person name="Villasana D.M."/>
            <person name="Wang L."/>
            <person name="Ward-Moore S."/>
            <person name="Warren J.T."/>
            <person name="Wei X."/>
            <person name="White F."/>
            <person name="Williamson A.L."/>
            <person name="Wleczyk R."/>
            <person name="Wooden H.S."/>
            <person name="Wooden S.H."/>
            <person name="Yen J."/>
            <person name="Yoon L."/>
            <person name="Yoon V."/>
            <person name="Zorrilla S.E."/>
            <person name="Nelson D."/>
            <person name="Kucherlapati R."/>
            <person name="Weinstock G."/>
            <person name="Gibbs R.A."/>
            <person name="null."/>
        </authorList>
    </citation>
    <scope>NUCLEOTIDE SEQUENCE [LARGE SCALE GENOMIC DNA]</scope>
</reference>
<dbReference type="GeneTree" id="ENSGT00390000001138"/>
<dbReference type="EMBL" id="AC009246">
    <property type="status" value="NOT_ANNOTATED_CDS"/>
    <property type="molecule type" value="Genomic_DNA"/>
</dbReference>
<name>A0A0G2JL06_HUMAN</name>
<dbReference type="Ensembl" id="ENST00000552171.1">
    <property type="protein sequence ID" value="ENSP00000448174.1"/>
    <property type="gene ID" value="ENSG00000123352.19"/>
</dbReference>
<dbReference type="HGNC" id="HGNC:18650">
    <property type="gene designation" value="SPATS2"/>
</dbReference>
<gene>
    <name evidence="1" type="primary">SPATS2</name>
</gene>
<keyword evidence="2" id="KW-1185">Reference proteome</keyword>
<dbReference type="VEuPathDB" id="HostDB:ENSG00000123352"/>
<evidence type="ECO:0000313" key="2">
    <source>
        <dbReference type="Proteomes" id="UP000005640"/>
    </source>
</evidence>
<dbReference type="OrthoDB" id="6136201at2759"/>
<proteinExistence type="predicted"/>
<accession>A0A0G2JL06</accession>
<dbReference type="EMBL" id="AC078826">
    <property type="status" value="NOT_ANNOTATED_CDS"/>
    <property type="molecule type" value="Genomic_DNA"/>
</dbReference>
<reference evidence="1 2" key="2">
    <citation type="journal article" date="2004" name="Nature">
        <title>Finishing the euchromatic sequence of the human genome.</title>
        <authorList>
            <consortium name="International Human Genome Sequencing Consortium"/>
        </authorList>
    </citation>
    <scope>NUCLEOTIDE SEQUENCE [LARGE SCALE GENOMIC DNA]</scope>
</reference>
<dbReference type="Proteomes" id="UP000005640">
    <property type="component" value="Chromosome 12"/>
</dbReference>
<dbReference type="OpenTargets" id="ENSG00000123352"/>